<dbReference type="OrthoDB" id="370884at2759"/>
<dbReference type="AlphaFoldDB" id="A0A0D0B031"/>
<keyword evidence="11" id="KW-1185">Reference proteome</keyword>
<proteinExistence type="predicted"/>
<sequence>MKHFPNFKTKFTPDAIARTMAPVSWRVLFSQRRRWINSTVHNLCELAVLPDLCGMCCFSMRFFVFLDLIGTLILPSTVVYLFWLIIEVATGQSPFPLISIIMLAAVYGLQALIFIIRREFMLFGWMVVYLISYPIYSFFLPLYSFWRMDEFGWGNTRIVLDDGGSKKIIANNNDMKFNESMIPYKKYSTYEAETWGDDGSGNSYGPPPEFNQESSVHLSAPQPRLPTPVCLRVWPL</sequence>
<dbReference type="HOGENOM" id="CLU_1176079_0_0_1"/>
<protein>
    <submittedName>
        <fullName evidence="10">Unplaced genomic scaffold CY34scaffold_322, whole genome shotgun sequence</fullName>
    </submittedName>
</protein>
<dbReference type="InterPro" id="IPR004835">
    <property type="entry name" value="Chitin_synth"/>
</dbReference>
<evidence type="ECO:0000256" key="5">
    <source>
        <dbReference type="ARBA" id="ARBA00023136"/>
    </source>
</evidence>
<accession>A0A0D0B031</accession>
<comment type="subcellular location">
    <subcellularLocation>
        <location evidence="1">Cell membrane</location>
        <topology evidence="1">Multi-pass membrane protein</topology>
    </subcellularLocation>
</comment>
<reference evidence="10 11" key="1">
    <citation type="submission" date="2014-04" db="EMBL/GenBank/DDBJ databases">
        <authorList>
            <consortium name="DOE Joint Genome Institute"/>
            <person name="Kuo A."/>
            <person name="Ruytinx J."/>
            <person name="Rineau F."/>
            <person name="Colpaert J."/>
            <person name="Kohler A."/>
            <person name="Nagy L.G."/>
            <person name="Floudas D."/>
            <person name="Copeland A."/>
            <person name="Barry K.W."/>
            <person name="Cichocki N."/>
            <person name="Veneault-Fourrey C."/>
            <person name="LaButti K."/>
            <person name="Lindquist E.A."/>
            <person name="Lipzen A."/>
            <person name="Lundell T."/>
            <person name="Morin E."/>
            <person name="Murat C."/>
            <person name="Sun H."/>
            <person name="Tunlid A."/>
            <person name="Henrissat B."/>
            <person name="Grigoriev I.V."/>
            <person name="Hibbett D.S."/>
            <person name="Martin F."/>
            <person name="Nordberg H.P."/>
            <person name="Cantor M.N."/>
            <person name="Hua S.X."/>
        </authorList>
    </citation>
    <scope>NUCLEOTIDE SEQUENCE [LARGE SCALE GENOMIC DNA]</scope>
    <source>
        <strain evidence="10 11">UH-Slu-Lm8-n1</strain>
    </source>
</reference>
<evidence type="ECO:0000256" key="6">
    <source>
        <dbReference type="ARBA" id="ARBA00023180"/>
    </source>
</evidence>
<keyword evidence="6" id="KW-0325">Glycoprotein</keyword>
<feature type="transmembrane region" description="Helical" evidence="9">
    <location>
        <begin position="62"/>
        <end position="85"/>
    </location>
</feature>
<dbReference type="STRING" id="930992.A0A0D0B031"/>
<dbReference type="EMBL" id="KN835453">
    <property type="protein sequence ID" value="KIK37413.1"/>
    <property type="molecule type" value="Genomic_DNA"/>
</dbReference>
<evidence type="ECO:0000256" key="7">
    <source>
        <dbReference type="ARBA" id="ARBA00048014"/>
    </source>
</evidence>
<evidence type="ECO:0000256" key="8">
    <source>
        <dbReference type="SAM" id="MobiDB-lite"/>
    </source>
</evidence>
<dbReference type="PANTHER" id="PTHR22914:SF13">
    <property type="entry name" value="CHITIN SYNTHASE"/>
    <property type="match status" value="1"/>
</dbReference>
<dbReference type="PANTHER" id="PTHR22914">
    <property type="entry name" value="CHITIN SYNTHASE"/>
    <property type="match status" value="1"/>
</dbReference>
<keyword evidence="2" id="KW-1003">Cell membrane</keyword>
<feature type="region of interest" description="Disordered" evidence="8">
    <location>
        <begin position="201"/>
        <end position="220"/>
    </location>
</feature>
<comment type="catalytic activity">
    <reaction evidence="7">
        <text>[(1-&gt;4)-N-acetyl-beta-D-glucosaminyl](n) + UDP-N-acetyl-alpha-D-glucosamine = [(1-&gt;4)-N-acetyl-beta-D-glucosaminyl](n+1) + UDP + H(+)</text>
        <dbReference type="Rhea" id="RHEA:16637"/>
        <dbReference type="Rhea" id="RHEA-COMP:9593"/>
        <dbReference type="Rhea" id="RHEA-COMP:9595"/>
        <dbReference type="ChEBI" id="CHEBI:15378"/>
        <dbReference type="ChEBI" id="CHEBI:17029"/>
        <dbReference type="ChEBI" id="CHEBI:57705"/>
        <dbReference type="ChEBI" id="CHEBI:58223"/>
        <dbReference type="EC" id="2.4.1.16"/>
    </reaction>
</comment>
<keyword evidence="3" id="KW-0808">Transferase</keyword>
<evidence type="ECO:0000256" key="2">
    <source>
        <dbReference type="ARBA" id="ARBA00022475"/>
    </source>
</evidence>
<organism evidence="10 11">
    <name type="scientific">Suillus luteus UH-Slu-Lm8-n1</name>
    <dbReference type="NCBI Taxonomy" id="930992"/>
    <lineage>
        <taxon>Eukaryota</taxon>
        <taxon>Fungi</taxon>
        <taxon>Dikarya</taxon>
        <taxon>Basidiomycota</taxon>
        <taxon>Agaricomycotina</taxon>
        <taxon>Agaricomycetes</taxon>
        <taxon>Agaricomycetidae</taxon>
        <taxon>Boletales</taxon>
        <taxon>Suillineae</taxon>
        <taxon>Suillaceae</taxon>
        <taxon>Suillus</taxon>
    </lineage>
</organism>
<dbReference type="Proteomes" id="UP000054485">
    <property type="component" value="Unassembled WGS sequence"/>
</dbReference>
<evidence type="ECO:0000256" key="4">
    <source>
        <dbReference type="ARBA" id="ARBA00022692"/>
    </source>
</evidence>
<feature type="transmembrane region" description="Helical" evidence="9">
    <location>
        <begin position="123"/>
        <end position="146"/>
    </location>
</feature>
<dbReference type="GO" id="GO:0031505">
    <property type="term" value="P:fungal-type cell wall organization"/>
    <property type="evidence" value="ECO:0007669"/>
    <property type="project" value="TreeGrafter"/>
</dbReference>
<evidence type="ECO:0000313" key="10">
    <source>
        <dbReference type="EMBL" id="KIK37413.1"/>
    </source>
</evidence>
<dbReference type="GO" id="GO:0004100">
    <property type="term" value="F:chitin synthase activity"/>
    <property type="evidence" value="ECO:0007669"/>
    <property type="project" value="UniProtKB-EC"/>
</dbReference>
<dbReference type="GO" id="GO:0005886">
    <property type="term" value="C:plasma membrane"/>
    <property type="evidence" value="ECO:0007669"/>
    <property type="project" value="UniProtKB-SubCell"/>
</dbReference>
<feature type="transmembrane region" description="Helical" evidence="9">
    <location>
        <begin position="97"/>
        <end position="116"/>
    </location>
</feature>
<dbReference type="InParanoid" id="A0A0D0B031"/>
<keyword evidence="5 9" id="KW-0472">Membrane</keyword>
<reference evidence="11" key="2">
    <citation type="submission" date="2015-01" db="EMBL/GenBank/DDBJ databases">
        <title>Evolutionary Origins and Diversification of the Mycorrhizal Mutualists.</title>
        <authorList>
            <consortium name="DOE Joint Genome Institute"/>
            <consortium name="Mycorrhizal Genomics Consortium"/>
            <person name="Kohler A."/>
            <person name="Kuo A."/>
            <person name="Nagy L.G."/>
            <person name="Floudas D."/>
            <person name="Copeland A."/>
            <person name="Barry K.W."/>
            <person name="Cichocki N."/>
            <person name="Veneault-Fourrey C."/>
            <person name="LaButti K."/>
            <person name="Lindquist E.A."/>
            <person name="Lipzen A."/>
            <person name="Lundell T."/>
            <person name="Morin E."/>
            <person name="Murat C."/>
            <person name="Riley R."/>
            <person name="Ohm R."/>
            <person name="Sun H."/>
            <person name="Tunlid A."/>
            <person name="Henrissat B."/>
            <person name="Grigoriev I.V."/>
            <person name="Hibbett D.S."/>
            <person name="Martin F."/>
        </authorList>
    </citation>
    <scope>NUCLEOTIDE SEQUENCE [LARGE SCALE GENOMIC DNA]</scope>
    <source>
        <strain evidence="11">UH-Slu-Lm8-n1</strain>
    </source>
</reference>
<dbReference type="Pfam" id="PF03142">
    <property type="entry name" value="Chitin_synth_2"/>
    <property type="match status" value="1"/>
</dbReference>
<keyword evidence="4 9" id="KW-0812">Transmembrane</keyword>
<gene>
    <name evidence="10" type="ORF">CY34DRAFT_460753</name>
</gene>
<evidence type="ECO:0000256" key="1">
    <source>
        <dbReference type="ARBA" id="ARBA00004651"/>
    </source>
</evidence>
<evidence type="ECO:0000256" key="3">
    <source>
        <dbReference type="ARBA" id="ARBA00022679"/>
    </source>
</evidence>
<dbReference type="GO" id="GO:0030428">
    <property type="term" value="C:cell septum"/>
    <property type="evidence" value="ECO:0007669"/>
    <property type="project" value="TreeGrafter"/>
</dbReference>
<keyword evidence="9" id="KW-1133">Transmembrane helix</keyword>
<dbReference type="GO" id="GO:0006031">
    <property type="term" value="P:chitin biosynthetic process"/>
    <property type="evidence" value="ECO:0007669"/>
    <property type="project" value="TreeGrafter"/>
</dbReference>
<evidence type="ECO:0000256" key="9">
    <source>
        <dbReference type="SAM" id="Phobius"/>
    </source>
</evidence>
<name>A0A0D0B031_9AGAM</name>
<evidence type="ECO:0000313" key="11">
    <source>
        <dbReference type="Proteomes" id="UP000054485"/>
    </source>
</evidence>